<proteinExistence type="predicted"/>
<dbReference type="OrthoDB" id="7565054at2"/>
<name>I4EG30_9BACT</name>
<comment type="caution">
    <text evidence="1">The sequence shown here is derived from an EMBL/GenBank/DDBJ whole genome shotgun (WGS) entry which is preliminary data.</text>
</comment>
<evidence type="ECO:0000313" key="1">
    <source>
        <dbReference type="EMBL" id="CCF83642.1"/>
    </source>
</evidence>
<gene>
    <name evidence="1" type="ORF">NITHO_2520017</name>
</gene>
<protein>
    <submittedName>
        <fullName evidence="1">Uncharacterized protein</fullName>
    </submittedName>
</protein>
<accession>I4EG30</accession>
<dbReference type="RefSeq" id="WP_008477108.1">
    <property type="nucleotide sequence ID" value="NZ_CAGS01000171.1"/>
</dbReference>
<organism evidence="1 2">
    <name type="scientific">Nitrolancea hollandica Lb</name>
    <dbReference type="NCBI Taxonomy" id="1129897"/>
    <lineage>
        <taxon>Bacteria</taxon>
        <taxon>Pseudomonadati</taxon>
        <taxon>Thermomicrobiota</taxon>
        <taxon>Thermomicrobia</taxon>
        <taxon>Sphaerobacterales</taxon>
        <taxon>Sphaerobacterineae</taxon>
        <taxon>Sphaerobacteraceae</taxon>
        <taxon>Nitrolancea</taxon>
    </lineage>
</organism>
<sequence length="147" mass="15073">MANPNLKPSDRAVIAAVIDPVSSSTAKSSGWVSMATFHDIQAIIQVGAIGASATVDAKLEQAKDGSGTGAKDITGKAITQLTKTGTDDNKQAVINCWADELDVNNGFTHVRLTITPAVAASLIAGMILGHDARYQPASAAATVDEVV</sequence>
<dbReference type="AlphaFoldDB" id="I4EG30"/>
<reference evidence="1 2" key="1">
    <citation type="journal article" date="2012" name="ISME J.">
        <title>Nitrification expanded: discovery, physiology and genomics of a nitrite-oxidizing bacterium from the phylum Chloroflexi.</title>
        <authorList>
            <person name="Sorokin D.Y."/>
            <person name="Lucker S."/>
            <person name="Vejmelkova D."/>
            <person name="Kostrikina N.A."/>
            <person name="Kleerebezem R."/>
            <person name="Rijpstra W.I."/>
            <person name="Damste J.S."/>
            <person name="Le Paslier D."/>
            <person name="Muyzer G."/>
            <person name="Wagner M."/>
            <person name="van Loosdrecht M.C."/>
            <person name="Daims H."/>
        </authorList>
    </citation>
    <scope>NUCLEOTIDE SEQUENCE [LARGE SCALE GENOMIC DNA]</scope>
    <source>
        <strain evidence="2">none</strain>
    </source>
</reference>
<evidence type="ECO:0000313" key="2">
    <source>
        <dbReference type="Proteomes" id="UP000004221"/>
    </source>
</evidence>
<dbReference type="Proteomes" id="UP000004221">
    <property type="component" value="Unassembled WGS sequence"/>
</dbReference>
<dbReference type="EMBL" id="CAGS01000171">
    <property type="protein sequence ID" value="CCF83642.1"/>
    <property type="molecule type" value="Genomic_DNA"/>
</dbReference>
<keyword evidence="2" id="KW-1185">Reference proteome</keyword>